<comment type="similarity">
    <text evidence="1">Belongs to the NifU family.</text>
</comment>
<dbReference type="PATRIC" id="fig|1173027.3.peg.432"/>
<dbReference type="Gene3D" id="3.90.1010.10">
    <property type="match status" value="1"/>
</dbReference>
<dbReference type="STRING" id="1173027.Mic7113_0393"/>
<reference evidence="4 5" key="1">
    <citation type="submission" date="2012-06" db="EMBL/GenBank/DDBJ databases">
        <title>Finished chromosome of genome of Microcoleus sp. PCC 7113.</title>
        <authorList>
            <consortium name="US DOE Joint Genome Institute"/>
            <person name="Gugger M."/>
            <person name="Coursin T."/>
            <person name="Rippka R."/>
            <person name="Tandeau De Marsac N."/>
            <person name="Huntemann M."/>
            <person name="Wei C.-L."/>
            <person name="Han J."/>
            <person name="Detter J.C."/>
            <person name="Han C."/>
            <person name="Tapia R."/>
            <person name="Chen A."/>
            <person name="Kyrpides N."/>
            <person name="Mavromatis K."/>
            <person name="Markowitz V."/>
            <person name="Szeto E."/>
            <person name="Ivanova N."/>
            <person name="Pagani I."/>
            <person name="Pati A."/>
            <person name="Goodwin L."/>
            <person name="Nordberg H.P."/>
            <person name="Cantor M.N."/>
            <person name="Hua S.X."/>
            <person name="Woyke T."/>
            <person name="Kerfeld C.A."/>
        </authorList>
    </citation>
    <scope>NUCLEOTIDE SEQUENCE [LARGE SCALE GENOMIC DNA]</scope>
    <source>
        <strain evidence="4 5">PCC 7113</strain>
    </source>
</reference>
<dbReference type="AlphaFoldDB" id="K9W974"/>
<organism evidence="4 5">
    <name type="scientific">Allocoleopsis franciscana PCC 7113</name>
    <dbReference type="NCBI Taxonomy" id="1173027"/>
    <lineage>
        <taxon>Bacteria</taxon>
        <taxon>Bacillati</taxon>
        <taxon>Cyanobacteriota</taxon>
        <taxon>Cyanophyceae</taxon>
        <taxon>Coleofasciculales</taxon>
        <taxon>Coleofasciculaceae</taxon>
        <taxon>Allocoleopsis</taxon>
        <taxon>Allocoleopsis franciscana</taxon>
    </lineage>
</organism>
<feature type="domain" description="NIF system FeS cluster assembly NifU N-terminal" evidence="3">
    <location>
        <begin position="11"/>
        <end position="130"/>
    </location>
</feature>
<dbReference type="GO" id="GO:0016226">
    <property type="term" value="P:iron-sulfur cluster assembly"/>
    <property type="evidence" value="ECO:0007669"/>
    <property type="project" value="InterPro"/>
</dbReference>
<name>K9W974_9CYAN</name>
<gene>
    <name evidence="4" type="ORF">Mic7113_0393</name>
</gene>
<dbReference type="SUPFAM" id="SSF82649">
    <property type="entry name" value="SufE/NifU"/>
    <property type="match status" value="1"/>
</dbReference>
<dbReference type="eggNOG" id="COG0822">
    <property type="taxonomic scope" value="Bacteria"/>
</dbReference>
<dbReference type="KEGG" id="mic:Mic7113_0393"/>
<dbReference type="GO" id="GO:0005506">
    <property type="term" value="F:iron ion binding"/>
    <property type="evidence" value="ECO:0007669"/>
    <property type="project" value="InterPro"/>
</dbReference>
<dbReference type="Pfam" id="PF01592">
    <property type="entry name" value="NifU_N"/>
    <property type="match status" value="1"/>
</dbReference>
<proteinExistence type="inferred from homology"/>
<dbReference type="CDD" id="cd06664">
    <property type="entry name" value="IscU_like"/>
    <property type="match status" value="1"/>
</dbReference>
<protein>
    <submittedName>
        <fullName evidence="4">Modular FeS cluster scaffolding protein NifU</fullName>
    </submittedName>
</protein>
<dbReference type="HOGENOM" id="CLU_079283_4_0_3"/>
<dbReference type="Proteomes" id="UP000010471">
    <property type="component" value="Chromosome"/>
</dbReference>
<dbReference type="InterPro" id="IPR002871">
    <property type="entry name" value="NIF_FeS_clus_asmbl_NifU_N"/>
</dbReference>
<dbReference type="NCBIfam" id="TIGR01994">
    <property type="entry name" value="SUF_scaf_2"/>
    <property type="match status" value="1"/>
</dbReference>
<dbReference type="GO" id="GO:0051536">
    <property type="term" value="F:iron-sulfur cluster binding"/>
    <property type="evidence" value="ECO:0007669"/>
    <property type="project" value="InterPro"/>
</dbReference>
<evidence type="ECO:0000259" key="3">
    <source>
        <dbReference type="Pfam" id="PF01592"/>
    </source>
</evidence>
<dbReference type="PANTHER" id="PTHR10093">
    <property type="entry name" value="IRON-SULFUR CLUSTER ASSEMBLY ENZYME NIFU HOMOLOG"/>
    <property type="match status" value="1"/>
</dbReference>
<evidence type="ECO:0000313" key="4">
    <source>
        <dbReference type="EMBL" id="AFZ16314.1"/>
    </source>
</evidence>
<dbReference type="FunFam" id="3.90.1010.10:FF:000002">
    <property type="entry name" value="Iron-sulfur cluster assembly scaffold protein NifU"/>
    <property type="match status" value="1"/>
</dbReference>
<dbReference type="EMBL" id="CP003630">
    <property type="protein sequence ID" value="AFZ16314.1"/>
    <property type="molecule type" value="Genomic_DNA"/>
</dbReference>
<evidence type="ECO:0000256" key="1">
    <source>
        <dbReference type="ARBA" id="ARBA00006420"/>
    </source>
</evidence>
<evidence type="ECO:0000313" key="5">
    <source>
        <dbReference type="Proteomes" id="UP000010471"/>
    </source>
</evidence>
<keyword evidence="5" id="KW-1185">Reference proteome</keyword>
<feature type="region of interest" description="Disordered" evidence="2">
    <location>
        <begin position="18"/>
        <end position="38"/>
    </location>
</feature>
<dbReference type="OrthoDB" id="9804157at2"/>
<dbReference type="RefSeq" id="WP_015180478.1">
    <property type="nucleotide sequence ID" value="NC_019738.1"/>
</dbReference>
<evidence type="ECO:0000256" key="2">
    <source>
        <dbReference type="SAM" id="MobiDB-lite"/>
    </source>
</evidence>
<sequence>MTSSIHQRSLYQQVILEHSKKPRHQGKTDPVHGYHRGHNPMCGDTIELTVKLNQTGDRIEDVKFEGEGCAIAIASADLMADAVQGKSIQEALEMVQQFRNMMQGKAEFPLDVRKLNVLQGISQFPIRIKCATLCWHTLKAALESSQVHTSTVESEQ</sequence>
<accession>K9W974</accession>